<evidence type="ECO:0000256" key="1">
    <source>
        <dbReference type="ARBA" id="ARBA00022729"/>
    </source>
</evidence>
<dbReference type="RefSeq" id="WP_274290267.1">
    <property type="nucleotide sequence ID" value="NZ_CP117988.1"/>
</dbReference>
<dbReference type="InterPro" id="IPR032636">
    <property type="entry name" value="Pilus_assem_E-set-like_dom"/>
</dbReference>
<evidence type="ECO:0000259" key="4">
    <source>
        <dbReference type="Pfam" id="PF16967"/>
    </source>
</evidence>
<reference evidence="5" key="1">
    <citation type="submission" date="2023-02" db="EMBL/GenBank/DDBJ databases">
        <title>Isolation, identification, and genome analysis of Vibrio campbellii in the Penaeus vannamei larvae stage.</title>
        <authorList>
            <person name="Huang T."/>
            <person name="Zhang B."/>
        </authorList>
    </citation>
    <scope>NUCLEOTIDE SEQUENCE</scope>
    <source>
        <strain evidence="5">20220413_1</strain>
    </source>
</reference>
<dbReference type="Proteomes" id="UP001219537">
    <property type="component" value="Chromosome 1"/>
</dbReference>
<keyword evidence="1 2" id="KW-0732">Signal</keyword>
<feature type="domain" description="Pilus assembly protein E-set like" evidence="4">
    <location>
        <begin position="272"/>
        <end position="336"/>
    </location>
</feature>
<gene>
    <name evidence="5" type="ORF">PUN50_09735</name>
</gene>
<dbReference type="Pfam" id="PF15976">
    <property type="entry name" value="CooC_C"/>
    <property type="match status" value="1"/>
</dbReference>
<proteinExistence type="predicted"/>
<feature type="signal peptide" evidence="2">
    <location>
        <begin position="1"/>
        <end position="25"/>
    </location>
</feature>
<dbReference type="EMBL" id="CP117988">
    <property type="protein sequence ID" value="WDG07029.1"/>
    <property type="molecule type" value="Genomic_DNA"/>
</dbReference>
<dbReference type="Pfam" id="PF16967">
    <property type="entry name" value="TcfC"/>
    <property type="match status" value="1"/>
</dbReference>
<organism evidence="5 6">
    <name type="scientific">Vibrio campbellii</name>
    <dbReference type="NCBI Taxonomy" id="680"/>
    <lineage>
        <taxon>Bacteria</taxon>
        <taxon>Pseudomonadati</taxon>
        <taxon>Pseudomonadota</taxon>
        <taxon>Gammaproteobacteria</taxon>
        <taxon>Vibrionales</taxon>
        <taxon>Vibrionaceae</taxon>
        <taxon>Vibrio</taxon>
    </lineage>
</organism>
<sequence>MKFKFKYASISFAIACQLYSSNIFATGIPEGFEEHFKLQETFVKFRNLDGSFSELTPVLSSFKMLKIDKKNKESLERIEQYLNDNDIQASYHEEIMAQLLNGVDDKSQCLGKIEDCEIFPETFEIVQNYNDREVYLFVSPKVLDLSNSSHSRKYHDPKSSSNGLINSFDLYLSAYHERDSIVSLNDDVTLGLPYGYLRSDFNLTNGDSGSELYEAAYHLDFDAYTLKAGHFEYDPMVNSTDYLNNTARLSQNSVSFGSSEKLLVGGKNSNKVLSFYVPASGLVQVYRGERIIYQANVPEGQNSISYSELPAGRYEARVDVTTNGQVVNSQVFQVYNSANDTLTEGSVDYVVSAGLFAESYYDYENSNVSEIKDDAYGRALINYQVLPSLQVGAGTLLTDRGSMYSLGANYYLLDAGLVLEGVHSQFDNAAHSNVNLGLPWFNVSYEALDNDEGDPVASHMYGYTDYSRWSLNSSYNFGQGRSIYAIYTRSDETFLGDQFGIGSLERETNLISVGYSAPAILDSQLNVNFDYSDVDESTNISVLWSVPLSDSMEAISSISSDTETLNQLRTSVRKSDLLDSTAVNTALEIGNTYNRDLEDMYQDASLSADGYNDYARMNALAYVSSQDSTRGINAGLSSTQIVTAEGAYITKDRSQAYSLVEIEDVRGSENDDEIIEKGYLTLARDGKTNSKFIVYDNEQVVPLRNYHEYDTNFDSQSVNLYNSGESKKTFYTHPGTVSYLSPKVSRVVSFVTAFSDISDKPITDIKCEGIGCLEVSEMAEGVYRVTVLEGLDFELTSAQNECLLPYEFTSTTQLNFGQSYCLPIAESNEVQQIEIDDERFSAIFLGSYEKSEQLQNSVEKLKRLGYRVIQKDIGTLKAVYIAHKASNMADMLASHEKEIETIKLLAKRLYKTNSISYPVAKVN</sequence>
<protein>
    <submittedName>
        <fullName evidence="5">TcfC E-set like domain-containing protein</fullName>
    </submittedName>
</protein>
<evidence type="ECO:0000259" key="3">
    <source>
        <dbReference type="Pfam" id="PF15976"/>
    </source>
</evidence>
<evidence type="ECO:0000313" key="6">
    <source>
        <dbReference type="Proteomes" id="UP001219537"/>
    </source>
</evidence>
<evidence type="ECO:0000256" key="2">
    <source>
        <dbReference type="SAM" id="SignalP"/>
    </source>
</evidence>
<name>A0AAQ2XUT0_9VIBR</name>
<feature type="domain" description="Pilus assembly protein C-terminal" evidence="3">
    <location>
        <begin position="733"/>
        <end position="821"/>
    </location>
</feature>
<evidence type="ECO:0000313" key="5">
    <source>
        <dbReference type="EMBL" id="WDG07029.1"/>
    </source>
</evidence>
<dbReference type="AlphaFoldDB" id="A0AAQ2XUT0"/>
<feature type="chain" id="PRO_5042950129" evidence="2">
    <location>
        <begin position="26"/>
        <end position="923"/>
    </location>
</feature>
<accession>A0AAQ2XUT0</accession>
<dbReference type="InterPro" id="IPR031917">
    <property type="entry name" value="Pilus_assem_C"/>
</dbReference>